<name>A0A2R6C0Q8_9ARCH</name>
<dbReference type="EMBL" id="NEXF01000705">
    <property type="protein sequence ID" value="PSO04480.1"/>
    <property type="molecule type" value="Genomic_DNA"/>
</dbReference>
<sequence length="64" mass="7209">MQLVMSEKQSSYLNELGGRNSVSVKELLELLEEYNKYMEQVNELYNVSSNGIIIIPSTTSVPTP</sequence>
<dbReference type="AlphaFoldDB" id="A0A2R6C0Q8"/>
<protein>
    <submittedName>
        <fullName evidence="1">Uncharacterized protein</fullName>
    </submittedName>
</protein>
<proteinExistence type="predicted"/>
<evidence type="ECO:0000313" key="2">
    <source>
        <dbReference type="Proteomes" id="UP000242015"/>
    </source>
</evidence>
<dbReference type="Proteomes" id="UP000242015">
    <property type="component" value="Unassembled WGS sequence"/>
</dbReference>
<accession>A0A2R6C0Q8</accession>
<evidence type="ECO:0000313" key="1">
    <source>
        <dbReference type="EMBL" id="PSO04480.1"/>
    </source>
</evidence>
<reference evidence="1 2" key="1">
    <citation type="submission" date="2017-04" db="EMBL/GenBank/DDBJ databases">
        <title>Novel microbial lineages endemic to geothermal iron-oxide mats fill important gaps in the evolutionary history of Archaea.</title>
        <authorList>
            <person name="Jay Z.J."/>
            <person name="Beam J.P."/>
            <person name="Dlakic M."/>
            <person name="Rusch D.B."/>
            <person name="Kozubal M.A."/>
            <person name="Inskeep W.P."/>
        </authorList>
    </citation>
    <scope>NUCLEOTIDE SEQUENCE [LARGE SCALE GENOMIC DNA]</scope>
    <source>
        <strain evidence="1">BE_D</strain>
    </source>
</reference>
<gene>
    <name evidence="1" type="ORF">B9Q04_19415</name>
</gene>
<comment type="caution">
    <text evidence="1">The sequence shown here is derived from an EMBL/GenBank/DDBJ whole genome shotgun (WGS) entry which is preliminary data.</text>
</comment>
<organism evidence="1 2">
    <name type="scientific">Candidatus Marsarchaeota G2 archaeon BE_D</name>
    <dbReference type="NCBI Taxonomy" id="1978158"/>
    <lineage>
        <taxon>Archaea</taxon>
        <taxon>Candidatus Marsarchaeota</taxon>
        <taxon>Candidatus Marsarchaeota group 2</taxon>
    </lineage>
</organism>